<sequence>MDCISKRLRLNHHRDDILDNKEDIVLIWFVESMNDEKYFKRATDRLRECNNSVLLYTEYELCMDYIRSVVTEKIILILSDKVIETIILDIQPLDRVDSIFIFSTDKIQYNISLKNCTKIVGNYIDINSLATAIETRSHRILKQESGIIFSDNTHQNAVRNPDQNPGSFLLFHLLVHTLKQLPQTSDAKQQMIEKARECYADNVTVQRKIDEFEKNYKSSDAIQWYTRPTFVHRLLNKALRTVDVFMLYLFRFYIIDLHKQLEYESKNNLSPSSSLKISGVKLYRGTILNEKEIENVLANIGNYISPNGYFSTSRSRKVALIFSGGDPIKSVLFEISISQAITTTDSIITYAAIDHLSCFPDEEEVIFSLGTIFKITDAFRDLESGILNIQMIATDEKFQYIQTHINLKQKELNETTPLTLFGELFIDVGQYSKAEIYYKNVLQNLSEEQRDKPLIYHGLGYVYYKQERYDEALEYGYKAHKILKTQESRDYFNIAQSLINLGWDHAGKKEFKRANELFRRALKRWKSLYGEQDDLNVAIALVSIGDISTELGEYENAEHCLIQGLKMLDRLFLHDHIEKTKALMKIGNLYEKQSRFIDAMEYYRRGYNSAKKIMPIEHPRFIEYCGNIIKLYRKMNDIDGASQFYGECLNLLEKELNTIHPNIVQIHLIMADAINER</sequence>
<organism evidence="5 7">
    <name type="scientific">Adineta ricciae</name>
    <name type="common">Rotifer</name>
    <dbReference type="NCBI Taxonomy" id="249248"/>
    <lineage>
        <taxon>Eukaryota</taxon>
        <taxon>Metazoa</taxon>
        <taxon>Spiralia</taxon>
        <taxon>Gnathifera</taxon>
        <taxon>Rotifera</taxon>
        <taxon>Eurotatoria</taxon>
        <taxon>Bdelloidea</taxon>
        <taxon>Adinetida</taxon>
        <taxon>Adinetidae</taxon>
        <taxon>Adineta</taxon>
    </lineage>
</organism>
<dbReference type="SUPFAM" id="SSF48452">
    <property type="entry name" value="TPR-like"/>
    <property type="match status" value="1"/>
</dbReference>
<dbReference type="EMBL" id="CAJNOR010003226">
    <property type="protein sequence ID" value="CAF1391484.1"/>
    <property type="molecule type" value="Genomic_DNA"/>
</dbReference>
<dbReference type="Proteomes" id="UP000663852">
    <property type="component" value="Unassembled WGS sequence"/>
</dbReference>
<gene>
    <name evidence="5" type="ORF">EDS130_LOCUS35590</name>
    <name evidence="4" type="ORF">XAT740_LOCUS33626</name>
</gene>
<dbReference type="Gene3D" id="3.90.176.10">
    <property type="entry name" value="Toxin ADP-ribosyltransferase, Chain A, domain 1"/>
    <property type="match status" value="1"/>
</dbReference>
<dbReference type="Proteomes" id="UP000663828">
    <property type="component" value="Unassembled WGS sequence"/>
</dbReference>
<keyword evidence="1" id="KW-0677">Repeat</keyword>
<dbReference type="Gene3D" id="1.25.40.10">
    <property type="entry name" value="Tetratricopeptide repeat domain"/>
    <property type="match status" value="2"/>
</dbReference>
<evidence type="ECO:0000313" key="6">
    <source>
        <dbReference type="Proteomes" id="UP000663828"/>
    </source>
</evidence>
<dbReference type="Pfam" id="PF13424">
    <property type="entry name" value="TPR_12"/>
    <property type="match status" value="2"/>
</dbReference>
<feature type="repeat" description="TPR" evidence="3">
    <location>
        <begin position="453"/>
        <end position="486"/>
    </location>
</feature>
<keyword evidence="6" id="KW-1185">Reference proteome</keyword>
<protein>
    <submittedName>
        <fullName evidence="5">Uncharacterized protein</fullName>
    </submittedName>
</protein>
<dbReference type="OrthoDB" id="626167at2759"/>
<dbReference type="EMBL" id="CAJNOJ010000315">
    <property type="protein sequence ID" value="CAF1393273.1"/>
    <property type="molecule type" value="Genomic_DNA"/>
</dbReference>
<evidence type="ECO:0000256" key="2">
    <source>
        <dbReference type="ARBA" id="ARBA00022803"/>
    </source>
</evidence>
<dbReference type="AlphaFoldDB" id="A0A815KN53"/>
<dbReference type="PROSITE" id="PS50005">
    <property type="entry name" value="TPR"/>
    <property type="match status" value="1"/>
</dbReference>
<dbReference type="SUPFAM" id="SSF56399">
    <property type="entry name" value="ADP-ribosylation"/>
    <property type="match status" value="1"/>
</dbReference>
<evidence type="ECO:0000256" key="1">
    <source>
        <dbReference type="ARBA" id="ARBA00022737"/>
    </source>
</evidence>
<evidence type="ECO:0000313" key="5">
    <source>
        <dbReference type="EMBL" id="CAF1393273.1"/>
    </source>
</evidence>
<evidence type="ECO:0000256" key="3">
    <source>
        <dbReference type="PROSITE-ProRule" id="PRU00339"/>
    </source>
</evidence>
<evidence type="ECO:0000313" key="4">
    <source>
        <dbReference type="EMBL" id="CAF1391484.1"/>
    </source>
</evidence>
<dbReference type="InterPro" id="IPR019734">
    <property type="entry name" value="TPR_rpt"/>
</dbReference>
<dbReference type="PANTHER" id="PTHR45641">
    <property type="entry name" value="TETRATRICOPEPTIDE REPEAT PROTEIN (AFU_ORTHOLOGUE AFUA_6G03870)"/>
    <property type="match status" value="1"/>
</dbReference>
<evidence type="ECO:0000313" key="7">
    <source>
        <dbReference type="Proteomes" id="UP000663852"/>
    </source>
</evidence>
<dbReference type="InterPro" id="IPR011990">
    <property type="entry name" value="TPR-like_helical_dom_sf"/>
</dbReference>
<proteinExistence type="predicted"/>
<accession>A0A815KN53</accession>
<reference evidence="5" key="1">
    <citation type="submission" date="2021-02" db="EMBL/GenBank/DDBJ databases">
        <authorList>
            <person name="Nowell W R."/>
        </authorList>
    </citation>
    <scope>NUCLEOTIDE SEQUENCE</scope>
</reference>
<dbReference type="PANTHER" id="PTHR45641:SF19">
    <property type="entry name" value="NEPHROCYSTIN-3"/>
    <property type="match status" value="1"/>
</dbReference>
<name>A0A815KN53_ADIRI</name>
<dbReference type="SMART" id="SM00028">
    <property type="entry name" value="TPR"/>
    <property type="match status" value="6"/>
</dbReference>
<keyword evidence="2 3" id="KW-0802">TPR repeat</keyword>
<dbReference type="PROSITE" id="PS51996">
    <property type="entry name" value="TR_MART"/>
    <property type="match status" value="1"/>
</dbReference>
<comment type="caution">
    <text evidence="5">The sequence shown here is derived from an EMBL/GenBank/DDBJ whole genome shotgun (WGS) entry which is preliminary data.</text>
</comment>